<dbReference type="Gene3D" id="3.30.1380.20">
    <property type="entry name" value="Trafficking protein particle complex subunit 3"/>
    <property type="match status" value="1"/>
</dbReference>
<dbReference type="InterPro" id="IPR010523">
    <property type="entry name" value="XylR_N"/>
</dbReference>
<feature type="domain" description="STAS" evidence="2">
    <location>
        <begin position="219"/>
        <end position="333"/>
    </location>
</feature>
<evidence type="ECO:0000313" key="3">
    <source>
        <dbReference type="EMBL" id="KIG16364.1"/>
    </source>
</evidence>
<name>A0A0C1ZFD2_9BACT</name>
<dbReference type="Proteomes" id="UP000031599">
    <property type="component" value="Unassembled WGS sequence"/>
</dbReference>
<dbReference type="InterPro" id="IPR024096">
    <property type="entry name" value="NO_sig/Golgi_transp_ligand-bd"/>
</dbReference>
<sequence>MQLADLNLATALEFAPQDGKLLLGQERMLLFRQEAFSLLHQVLDAKLGTTLARAALMQFGYQCGYGDYDALSTMYTWDKEVDRLGAGPRMHEWEGLVKVEPLEMSYDRASGHFLFRGLWKNSYEAEVHLRSLGSAREPVCYSLLGYASGWGTAFFGAPLLAIERECIACGDPHCSWELRPVNSWGAEAAPWREALNSTETIRDKLELITSQQREIQELSTPIIQVWDQVLALPVVGRISHTQATSMTARMLDAVTQKRARYALIDLTGVDTIDASSAGHLMALIRALGLLGCTCFVCGISPGVATTLVAVGGDVPSGRGFRTFATLHTALAAALEQLGVQVQLRAAAGLRSAPARSR</sequence>
<dbReference type="PROSITE" id="PS50801">
    <property type="entry name" value="STAS"/>
    <property type="match status" value="1"/>
</dbReference>
<evidence type="ECO:0000313" key="4">
    <source>
        <dbReference type="Proteomes" id="UP000031599"/>
    </source>
</evidence>
<dbReference type="Pfam" id="PF01740">
    <property type="entry name" value="STAS"/>
    <property type="match status" value="1"/>
</dbReference>
<dbReference type="SUPFAM" id="SSF52091">
    <property type="entry name" value="SpoIIaa-like"/>
    <property type="match status" value="1"/>
</dbReference>
<dbReference type="InterPro" id="IPR051932">
    <property type="entry name" value="Bact_StressResp_Reg"/>
</dbReference>
<evidence type="ECO:0000259" key="2">
    <source>
        <dbReference type="PROSITE" id="PS50801"/>
    </source>
</evidence>
<dbReference type="RefSeq" id="WP_052549814.1">
    <property type="nucleotide sequence ID" value="NZ_JMCC02000039.1"/>
</dbReference>
<organism evidence="3 4">
    <name type="scientific">Enhygromyxa salina</name>
    <dbReference type="NCBI Taxonomy" id="215803"/>
    <lineage>
        <taxon>Bacteria</taxon>
        <taxon>Pseudomonadati</taxon>
        <taxon>Myxococcota</taxon>
        <taxon>Polyangia</taxon>
        <taxon>Nannocystales</taxon>
        <taxon>Nannocystaceae</taxon>
        <taxon>Enhygromyxa</taxon>
    </lineage>
</organism>
<dbReference type="Gene3D" id="3.30.750.24">
    <property type="entry name" value="STAS domain"/>
    <property type="match status" value="1"/>
</dbReference>
<dbReference type="Pfam" id="PF06505">
    <property type="entry name" value="XylR_N"/>
    <property type="match status" value="1"/>
</dbReference>
<dbReference type="InterPro" id="IPR004096">
    <property type="entry name" value="V4R"/>
</dbReference>
<dbReference type="EMBL" id="JMCC02000039">
    <property type="protein sequence ID" value="KIG16364.1"/>
    <property type="molecule type" value="Genomic_DNA"/>
</dbReference>
<dbReference type="Pfam" id="PF02830">
    <property type="entry name" value="V4R"/>
    <property type="match status" value="1"/>
</dbReference>
<comment type="caution">
    <text evidence="3">The sequence shown here is derived from an EMBL/GenBank/DDBJ whole genome shotgun (WGS) entry which is preliminary data.</text>
</comment>
<dbReference type="SUPFAM" id="SSF111126">
    <property type="entry name" value="Ligand-binding domain in the NO signalling and Golgi transport"/>
    <property type="match status" value="1"/>
</dbReference>
<dbReference type="InterPro" id="IPR036513">
    <property type="entry name" value="STAS_dom_sf"/>
</dbReference>
<dbReference type="SMART" id="SM00989">
    <property type="entry name" value="V4R"/>
    <property type="match status" value="1"/>
</dbReference>
<keyword evidence="1" id="KW-0597">Phosphoprotein</keyword>
<dbReference type="InterPro" id="IPR002645">
    <property type="entry name" value="STAS_dom"/>
</dbReference>
<protein>
    <submittedName>
        <fullName evidence="3">RsbR, positive regulator of sigma-B</fullName>
    </submittedName>
</protein>
<dbReference type="PANTHER" id="PTHR33745:SF3">
    <property type="entry name" value="RSBT CO-ANTAGONIST PROTEIN RSBRC"/>
    <property type="match status" value="1"/>
</dbReference>
<dbReference type="AlphaFoldDB" id="A0A0C1ZFD2"/>
<dbReference type="CDD" id="cd07041">
    <property type="entry name" value="STAS_RsbR_RsbS_like"/>
    <property type="match status" value="1"/>
</dbReference>
<accession>A0A0C1ZFD2</accession>
<reference evidence="3 4" key="1">
    <citation type="submission" date="2014-12" db="EMBL/GenBank/DDBJ databases">
        <title>Genome assembly of Enhygromyxa salina DSM 15201.</title>
        <authorList>
            <person name="Sharma G."/>
            <person name="Subramanian S."/>
        </authorList>
    </citation>
    <scope>NUCLEOTIDE SEQUENCE [LARGE SCALE GENOMIC DNA]</scope>
    <source>
        <strain evidence="3 4">DSM 15201</strain>
    </source>
</reference>
<dbReference type="PANTHER" id="PTHR33745">
    <property type="entry name" value="RSBT ANTAGONIST PROTEIN RSBS-RELATED"/>
    <property type="match status" value="1"/>
</dbReference>
<gene>
    <name evidence="3" type="ORF">DB30_04531</name>
</gene>
<proteinExistence type="predicted"/>
<evidence type="ECO:0000256" key="1">
    <source>
        <dbReference type="ARBA" id="ARBA00022553"/>
    </source>
</evidence>